<dbReference type="InterPro" id="IPR037157">
    <property type="entry name" value="Acetyltransf_C_sf"/>
</dbReference>
<dbReference type="NCBIfam" id="NF003657">
    <property type="entry name" value="PRK05289.1"/>
    <property type="match status" value="1"/>
</dbReference>
<comment type="caution">
    <text evidence="7">The sequence shown here is derived from an EMBL/GenBank/DDBJ whole genome shotgun (WGS) entry which is preliminary data.</text>
</comment>
<evidence type="ECO:0000256" key="5">
    <source>
        <dbReference type="ARBA" id="ARBA00023315"/>
    </source>
</evidence>
<dbReference type="GO" id="GO:0009245">
    <property type="term" value="P:lipid A biosynthetic process"/>
    <property type="evidence" value="ECO:0007669"/>
    <property type="project" value="UniProtKB-KW"/>
</dbReference>
<dbReference type="Proteomes" id="UP000219327">
    <property type="component" value="Unassembled WGS sequence"/>
</dbReference>
<evidence type="ECO:0000256" key="1">
    <source>
        <dbReference type="ARBA" id="ARBA00022516"/>
    </source>
</evidence>
<keyword evidence="1" id="KW-0444">Lipid biosynthesis</keyword>
<sequence length="267" mass="28852">MIKVDNHAVVHPNAQIGDGCEIGPFCTIGPDVTLGTNNILRSHVVIEGHTEIGSGCEVFPFVTIGVQSQDKKFTGGNVTYTRVGNRNVIREFVSIHSGTDHETSTVIGDDCTLLTQSHVAHNCDVGDHVIISHSAAVAGHVSIGDHANVGSLAGIHQFCNIGTASMVAAMARVVQDVLPFTIAEGFPAKMRVINKIGMERAGYSRSQVAEVRKAFRILFMRELKLEDSISQLQNEFPESDHVQLIIDATNNSKKGLARPDDQMFPLT</sequence>
<keyword evidence="2" id="KW-0441">Lipid A biosynthesis</keyword>
<dbReference type="EMBL" id="NTKD01000029">
    <property type="protein sequence ID" value="PDH39108.1"/>
    <property type="molecule type" value="Genomic_DNA"/>
</dbReference>
<dbReference type="AlphaFoldDB" id="A0A2A5WS62"/>
<gene>
    <name evidence="7" type="ORF">CNE99_06250</name>
</gene>
<dbReference type="SUPFAM" id="SSF51161">
    <property type="entry name" value="Trimeric LpxA-like enzymes"/>
    <property type="match status" value="1"/>
</dbReference>
<dbReference type="PANTHER" id="PTHR43480">
    <property type="entry name" value="ACYL-[ACYL-CARRIER-PROTEIN]--UDP-N-ACETYLGLUCOSAMINE O-ACYLTRANSFERASE"/>
    <property type="match status" value="1"/>
</dbReference>
<dbReference type="PIRSF" id="PIRSF000456">
    <property type="entry name" value="UDP-GlcNAc_acltr"/>
    <property type="match status" value="1"/>
</dbReference>
<keyword evidence="5 7" id="KW-0012">Acyltransferase</keyword>
<keyword evidence="4" id="KW-0443">Lipid metabolism</keyword>
<accession>A0A2A5WS62</accession>
<dbReference type="InterPro" id="IPR010137">
    <property type="entry name" value="Lipid_A_LpxA"/>
</dbReference>
<evidence type="ECO:0000256" key="3">
    <source>
        <dbReference type="ARBA" id="ARBA00022679"/>
    </source>
</evidence>
<dbReference type="Gene3D" id="2.160.10.10">
    <property type="entry name" value="Hexapeptide repeat proteins"/>
    <property type="match status" value="1"/>
</dbReference>
<evidence type="ECO:0000313" key="8">
    <source>
        <dbReference type="Proteomes" id="UP000219327"/>
    </source>
</evidence>
<dbReference type="NCBIfam" id="TIGR01852">
    <property type="entry name" value="lipid_A_lpxA"/>
    <property type="match status" value="1"/>
</dbReference>
<keyword evidence="3 7" id="KW-0808">Transferase</keyword>
<dbReference type="Gene3D" id="1.20.1180.10">
    <property type="entry name" value="Udp N-acetylglucosamine O-acyltransferase, C-terminal domain"/>
    <property type="match status" value="1"/>
</dbReference>
<reference evidence="7 8" key="1">
    <citation type="submission" date="2017-08" db="EMBL/GenBank/DDBJ databases">
        <title>Fine stratification of microbial communities through a metagenomic profile of the photic zone.</title>
        <authorList>
            <person name="Haro-Moreno J.M."/>
            <person name="Lopez-Perez M."/>
            <person name="De La Torre J."/>
            <person name="Picazo A."/>
            <person name="Camacho A."/>
            <person name="Rodriguez-Valera F."/>
        </authorList>
    </citation>
    <scope>NUCLEOTIDE SEQUENCE [LARGE SCALE GENOMIC DNA]</scope>
    <source>
        <strain evidence="7">MED-G24</strain>
    </source>
</reference>
<dbReference type="Pfam" id="PF00132">
    <property type="entry name" value="Hexapep"/>
    <property type="match status" value="2"/>
</dbReference>
<evidence type="ECO:0000313" key="7">
    <source>
        <dbReference type="EMBL" id="PDH39108.1"/>
    </source>
</evidence>
<dbReference type="GO" id="GO:0008780">
    <property type="term" value="F:acyl-[acyl-carrier-protein]-UDP-N-acetylglucosamine O-acyltransferase activity"/>
    <property type="evidence" value="ECO:0007669"/>
    <property type="project" value="InterPro"/>
</dbReference>
<dbReference type="Pfam" id="PF13720">
    <property type="entry name" value="Acetyltransf_11"/>
    <property type="match status" value="1"/>
</dbReference>
<dbReference type="PANTHER" id="PTHR43480:SF1">
    <property type="entry name" value="ACYL-[ACYL-CARRIER-PROTEIN]--UDP-N-ACETYLGLUCOSAMINE O-ACYLTRANSFERASE, MITOCHONDRIAL-RELATED"/>
    <property type="match status" value="1"/>
</dbReference>
<dbReference type="InterPro" id="IPR029098">
    <property type="entry name" value="Acetyltransf_C"/>
</dbReference>
<dbReference type="InterPro" id="IPR011004">
    <property type="entry name" value="Trimer_LpxA-like_sf"/>
</dbReference>
<dbReference type="GO" id="GO:0016020">
    <property type="term" value="C:membrane"/>
    <property type="evidence" value="ECO:0007669"/>
    <property type="project" value="GOC"/>
</dbReference>
<protein>
    <submittedName>
        <fullName evidence="7">Acyl-[acyl-carrier-protein]--UDP-N-acetylglucosamine O-acyltransferase</fullName>
    </submittedName>
</protein>
<dbReference type="CDD" id="cd03351">
    <property type="entry name" value="LbH_UDP-GlcNAc_AT"/>
    <property type="match status" value="1"/>
</dbReference>
<evidence type="ECO:0000259" key="6">
    <source>
        <dbReference type="Pfam" id="PF13720"/>
    </source>
</evidence>
<dbReference type="InterPro" id="IPR001451">
    <property type="entry name" value="Hexapep"/>
</dbReference>
<evidence type="ECO:0000256" key="4">
    <source>
        <dbReference type="ARBA" id="ARBA00023098"/>
    </source>
</evidence>
<proteinExistence type="predicted"/>
<evidence type="ECO:0000256" key="2">
    <source>
        <dbReference type="ARBA" id="ARBA00022556"/>
    </source>
</evidence>
<name>A0A2A5WS62_9GAMM</name>
<organism evidence="7 8">
    <name type="scientific">OM182 bacterium MED-G24</name>
    <dbReference type="NCBI Taxonomy" id="1986255"/>
    <lineage>
        <taxon>Bacteria</taxon>
        <taxon>Pseudomonadati</taxon>
        <taxon>Pseudomonadota</taxon>
        <taxon>Gammaproteobacteria</taxon>
        <taxon>OMG group</taxon>
        <taxon>OM182 clade</taxon>
    </lineage>
</organism>
<feature type="domain" description="UDP N-acetylglucosamine O-acyltransferase C-terminal" evidence="6">
    <location>
        <begin position="176"/>
        <end position="256"/>
    </location>
</feature>